<evidence type="ECO:0000313" key="1">
    <source>
        <dbReference type="EMBL" id="KAL3077811.1"/>
    </source>
</evidence>
<organism evidence="1 2">
    <name type="scientific">Heterodera schachtii</name>
    <name type="common">Sugarbeet cyst nematode worm</name>
    <name type="synonym">Tylenchus schachtii</name>
    <dbReference type="NCBI Taxonomy" id="97005"/>
    <lineage>
        <taxon>Eukaryota</taxon>
        <taxon>Metazoa</taxon>
        <taxon>Ecdysozoa</taxon>
        <taxon>Nematoda</taxon>
        <taxon>Chromadorea</taxon>
        <taxon>Rhabditida</taxon>
        <taxon>Tylenchina</taxon>
        <taxon>Tylenchomorpha</taxon>
        <taxon>Tylenchoidea</taxon>
        <taxon>Heteroderidae</taxon>
        <taxon>Heteroderinae</taxon>
        <taxon>Heterodera</taxon>
    </lineage>
</organism>
<reference evidence="1 2" key="1">
    <citation type="submission" date="2024-10" db="EMBL/GenBank/DDBJ databases">
        <authorList>
            <person name="Kim D."/>
        </authorList>
    </citation>
    <scope>NUCLEOTIDE SEQUENCE [LARGE SCALE GENOMIC DNA]</scope>
    <source>
        <strain evidence="1">Taebaek</strain>
    </source>
</reference>
<sequence>MRELDEALEALILFQVPPPEERELKQKTFEAVGHILRRDTWEDFKFCISGRQCPYRHCVVITKTKAPLLKIRTTEDVDIDITIDNSEAIRNSDWMAEQMNDSKLWRLYQKRAIRPRLQPGDPSAFNGVDQQLSMRPIDGGQPKRHIVGVQARQRGSGKSQPRGAL</sequence>
<dbReference type="EMBL" id="JBICCN010000320">
    <property type="protein sequence ID" value="KAL3077811.1"/>
    <property type="molecule type" value="Genomic_DNA"/>
</dbReference>
<proteinExistence type="predicted"/>
<accession>A0ABD2IEW8</accession>
<evidence type="ECO:0000313" key="2">
    <source>
        <dbReference type="Proteomes" id="UP001620645"/>
    </source>
</evidence>
<gene>
    <name evidence="1" type="ORF">niasHS_011614</name>
</gene>
<dbReference type="Proteomes" id="UP001620645">
    <property type="component" value="Unassembled WGS sequence"/>
</dbReference>
<keyword evidence="2" id="KW-1185">Reference proteome</keyword>
<name>A0ABD2IEW8_HETSC</name>
<protein>
    <submittedName>
        <fullName evidence="1">Uncharacterized protein</fullName>
    </submittedName>
</protein>
<comment type="caution">
    <text evidence="1">The sequence shown here is derived from an EMBL/GenBank/DDBJ whole genome shotgun (WGS) entry which is preliminary data.</text>
</comment>
<dbReference type="AlphaFoldDB" id="A0ABD2IEW8"/>